<dbReference type="AlphaFoldDB" id="A0A0W0EUA5"/>
<evidence type="ECO:0000313" key="1">
    <source>
        <dbReference type="EMBL" id="KTB27525.1"/>
    </source>
</evidence>
<gene>
    <name evidence="1" type="ORF">WG66_19895</name>
</gene>
<dbReference type="Proteomes" id="UP000054988">
    <property type="component" value="Unassembled WGS sequence"/>
</dbReference>
<protein>
    <submittedName>
        <fullName evidence="1">Uncharacterized protein</fullName>
    </submittedName>
</protein>
<dbReference type="EMBL" id="LATX01002539">
    <property type="protein sequence ID" value="KTB27525.1"/>
    <property type="molecule type" value="Genomic_DNA"/>
</dbReference>
<evidence type="ECO:0000313" key="2">
    <source>
        <dbReference type="Proteomes" id="UP000054988"/>
    </source>
</evidence>
<proteinExistence type="predicted"/>
<sequence length="36" mass="4117">MLSIEKFAVYFHTSSGQVPFVTLLAQQRQQLNTTMT</sequence>
<comment type="caution">
    <text evidence="1">The sequence shown here is derived from an EMBL/GenBank/DDBJ whole genome shotgun (WGS) entry which is preliminary data.</text>
</comment>
<reference evidence="1 2" key="1">
    <citation type="submission" date="2015-12" db="EMBL/GenBank/DDBJ databases">
        <title>Draft genome sequence of Moniliophthora roreri, the causal agent of frosty pod rot of cacao.</title>
        <authorList>
            <person name="Aime M.C."/>
            <person name="Diaz-Valderrama J.R."/>
            <person name="Kijpornyongpan T."/>
            <person name="Phillips-Mora W."/>
        </authorList>
    </citation>
    <scope>NUCLEOTIDE SEQUENCE [LARGE SCALE GENOMIC DNA]</scope>
    <source>
        <strain evidence="1 2">MCA 2952</strain>
    </source>
</reference>
<name>A0A0W0EUA5_MONRR</name>
<accession>A0A0W0EUA5</accession>
<organism evidence="1 2">
    <name type="scientific">Moniliophthora roreri</name>
    <name type="common">Frosty pod rot fungus</name>
    <name type="synonym">Monilia roreri</name>
    <dbReference type="NCBI Taxonomy" id="221103"/>
    <lineage>
        <taxon>Eukaryota</taxon>
        <taxon>Fungi</taxon>
        <taxon>Dikarya</taxon>
        <taxon>Basidiomycota</taxon>
        <taxon>Agaricomycotina</taxon>
        <taxon>Agaricomycetes</taxon>
        <taxon>Agaricomycetidae</taxon>
        <taxon>Agaricales</taxon>
        <taxon>Marasmiineae</taxon>
        <taxon>Marasmiaceae</taxon>
        <taxon>Moniliophthora</taxon>
    </lineage>
</organism>